<dbReference type="PANTHER" id="PTHR34217">
    <property type="entry name" value="METAL-DEPENDENT CARBOXYPEPTIDASE"/>
    <property type="match status" value="1"/>
</dbReference>
<keyword evidence="1 2" id="KW-0479">Metal-binding</keyword>
<dbReference type="SUPFAM" id="SSF55486">
    <property type="entry name" value="Metalloproteases ('zincins'), catalytic domain"/>
    <property type="match status" value="1"/>
</dbReference>
<dbReference type="SMR" id="A0A3B0M994"/>
<organism evidence="4 5">
    <name type="scientific">Roseinatronobacter ekhonensis</name>
    <dbReference type="NCBI Taxonomy" id="254356"/>
    <lineage>
        <taxon>Bacteria</taxon>
        <taxon>Pseudomonadati</taxon>
        <taxon>Pseudomonadota</taxon>
        <taxon>Alphaproteobacteria</taxon>
        <taxon>Rhodobacterales</taxon>
        <taxon>Paracoccaceae</taxon>
        <taxon>Roseinatronobacter</taxon>
    </lineage>
</organism>
<keyword evidence="1 4" id="KW-0121">Carboxypeptidase</keyword>
<reference evidence="5" key="1">
    <citation type="submission" date="2018-08" db="EMBL/GenBank/DDBJ databases">
        <authorList>
            <person name="Rodrigo-Torres L."/>
            <person name="Arahal R. D."/>
            <person name="Lucena T."/>
        </authorList>
    </citation>
    <scope>NUCLEOTIDE SEQUENCE [LARGE SCALE GENOMIC DNA]</scope>
    <source>
        <strain evidence="5">CECT 7235</strain>
    </source>
</reference>
<dbReference type="OrthoDB" id="9772308at2"/>
<dbReference type="EMBL" id="UIHC01000001">
    <property type="protein sequence ID" value="SUZ30318.1"/>
    <property type="molecule type" value="Genomic_DNA"/>
</dbReference>
<feature type="active site" description="Proton donor/acceptor" evidence="3">
    <location>
        <position position="255"/>
    </location>
</feature>
<dbReference type="CDD" id="cd06460">
    <property type="entry name" value="M32_Taq"/>
    <property type="match status" value="1"/>
</dbReference>
<dbReference type="GO" id="GO:0046872">
    <property type="term" value="F:metal ion binding"/>
    <property type="evidence" value="ECO:0007669"/>
    <property type="project" value="UniProtKB-KW"/>
</dbReference>
<dbReference type="PIRSF" id="PIRSF006615">
    <property type="entry name" value="Zn_crbxpep_Taq"/>
    <property type="match status" value="1"/>
</dbReference>
<name>A0A3B0M994_9RHOB</name>
<keyword evidence="1" id="KW-0645">Protease</keyword>
<dbReference type="AlphaFoldDB" id="A0A3B0M994"/>
<evidence type="ECO:0000313" key="5">
    <source>
        <dbReference type="Proteomes" id="UP000272908"/>
    </source>
</evidence>
<dbReference type="Proteomes" id="UP000272908">
    <property type="component" value="Unassembled WGS sequence"/>
</dbReference>
<dbReference type="PRINTS" id="PR00998">
    <property type="entry name" value="CRBOXYPTASET"/>
</dbReference>
<feature type="binding site" evidence="2">
    <location>
        <position position="254"/>
    </location>
    <ligand>
        <name>Zn(2+)</name>
        <dbReference type="ChEBI" id="CHEBI:29105"/>
        <note>catalytic</note>
    </ligand>
</feature>
<dbReference type="Pfam" id="PF02074">
    <property type="entry name" value="Peptidase_M32"/>
    <property type="match status" value="1"/>
</dbReference>
<dbReference type="GO" id="GO:0006508">
    <property type="term" value="P:proteolysis"/>
    <property type="evidence" value="ECO:0007669"/>
    <property type="project" value="UniProtKB-UniRule"/>
</dbReference>
<feature type="binding site" evidence="2">
    <location>
        <position position="258"/>
    </location>
    <ligand>
        <name>Zn(2+)</name>
        <dbReference type="ChEBI" id="CHEBI:29105"/>
        <note>catalytic</note>
    </ligand>
</feature>
<proteinExistence type="inferred from homology"/>
<dbReference type="PANTHER" id="PTHR34217:SF1">
    <property type="entry name" value="CARBOXYPEPTIDASE 1"/>
    <property type="match status" value="1"/>
</dbReference>
<keyword evidence="1 4" id="KW-0378">Hydrolase</keyword>
<comment type="function">
    <text evidence="1">Broad specificity carboxypetidase that releases amino acids sequentially from the C-terminus, including neutral, aromatic, polar and basic residues.</text>
</comment>
<dbReference type="Gene3D" id="1.10.1370.30">
    <property type="match status" value="1"/>
</dbReference>
<keyword evidence="2" id="KW-0862">Zinc</keyword>
<dbReference type="GO" id="GO:0004181">
    <property type="term" value="F:metallocarboxypeptidase activity"/>
    <property type="evidence" value="ECO:0007669"/>
    <property type="project" value="UniProtKB-UniRule"/>
</dbReference>
<evidence type="ECO:0000256" key="2">
    <source>
        <dbReference type="PIRSR" id="PIRSR006615-1"/>
    </source>
</evidence>
<keyword evidence="1" id="KW-0482">Metalloprotease</keyword>
<protein>
    <recommendedName>
        <fullName evidence="1">Metal-dependent carboxypeptidase</fullName>
        <ecNumber evidence="1">3.4.17.19</ecNumber>
    </recommendedName>
</protein>
<feature type="binding site" evidence="2">
    <location>
        <position position="284"/>
    </location>
    <ligand>
        <name>Zn(2+)</name>
        <dbReference type="ChEBI" id="CHEBI:29105"/>
        <note>catalytic</note>
    </ligand>
</feature>
<dbReference type="EC" id="3.4.17.19" evidence="1"/>
<keyword evidence="5" id="KW-1185">Reference proteome</keyword>
<evidence type="ECO:0000256" key="3">
    <source>
        <dbReference type="PIRSR" id="PIRSR006615-2"/>
    </source>
</evidence>
<comment type="catalytic activity">
    <reaction evidence="1">
        <text>Release of a C-terminal amino acid with broad specificity, except for -Pro.</text>
        <dbReference type="EC" id="3.4.17.19"/>
    </reaction>
</comment>
<dbReference type="PROSITE" id="PS52034">
    <property type="entry name" value="PEPTIDASE_M32"/>
    <property type="match status" value="1"/>
</dbReference>
<comment type="similarity">
    <text evidence="1">Belongs to the peptidase M32 family.</text>
</comment>
<sequence>MSAYHELRAHLRQTAALSEVAGRLGWDQQTVMPRGANGQRAEEMGAMEDVLHARRTDPALGDLLEQAEAPDTVGTAILREAKRDYARNTRVPARLASELARVTALAQTAWEDARANDDVAAFLPWLEQVVALRREEGHAIAQGGDAYDALMQDYEPGSSAAQVAAIFDRMRPRLVDLRDRILGAPTPPALQGHFPQEGQLRLAHDLARRFGYDFERGRIDLAVHPFSSGSGSDVRITTRVATDDPFNCLYSTLHEVGHATYEQNIDPDYALTPLGHGVSMGVHESQSRIYENQLGRSAAFTGWLFGAMQSEFGALNIDSADAFHAAVNRVHQGYIRTESDEVQYNLHIMLRFDLERALIDGSLAPSDLEEAWNTRFRADFGFAVDRPANGVLQDVHWSVGLFGYFPTYALGNIYAGCLNGTMRADLPDLNQHVAKGDLSAATGWLADRVQRHGGLRPSVETIAHACDGTPPDEEPLLAYLEAKFGAIYDL</sequence>
<accession>A0A3B0M994</accession>
<dbReference type="InterPro" id="IPR001333">
    <property type="entry name" value="Peptidase_M32_Taq"/>
</dbReference>
<comment type="cofactor">
    <cofactor evidence="2">
        <name>Zn(2+)</name>
        <dbReference type="ChEBI" id="CHEBI:29105"/>
    </cofactor>
    <text evidence="2">Binds 1 zinc ion per subunit.</text>
</comment>
<evidence type="ECO:0000313" key="4">
    <source>
        <dbReference type="EMBL" id="SUZ30318.1"/>
    </source>
</evidence>
<evidence type="ECO:0000256" key="1">
    <source>
        <dbReference type="PIRNR" id="PIRNR006615"/>
    </source>
</evidence>
<gene>
    <name evidence="4" type="ORF">ROE7235_00036</name>
</gene>
<dbReference type="RefSeq" id="WP_121092639.1">
    <property type="nucleotide sequence ID" value="NZ_UIHC01000001.1"/>
</dbReference>